<feature type="transmembrane region" description="Helical" evidence="6">
    <location>
        <begin position="112"/>
        <end position="131"/>
    </location>
</feature>
<evidence type="ECO:0000313" key="7">
    <source>
        <dbReference type="EMBL" id="MET3601663.1"/>
    </source>
</evidence>
<name>A0ABV2IFF0_9HYPH</name>
<feature type="transmembrane region" description="Helical" evidence="6">
    <location>
        <begin position="178"/>
        <end position="196"/>
    </location>
</feature>
<evidence type="ECO:0000256" key="3">
    <source>
        <dbReference type="ARBA" id="ARBA00022801"/>
    </source>
</evidence>
<sequence>MSSADNVSSESLVIAFRFAMGKSGSRLLAENEFMTFLGYIDLYCERSAPGFWNEPVNALSNAAFLVAALLAWRALQASGRRGLPERVLIFLAVSIGLGSFLFHTFANGKTELLDVIPIWTFVALYIATVIFRLNSGNYLRTLRICLIVAACVSAAFWATGRDITTNDVSDPERLNGSLQYLPALLALWGFSLVTLIKRHPARQLVLTASACFTTSLVFRTIDLMTCATTGIGTHFMWHVLNGAMILALLLALIRHVPSAETPVRDA</sequence>
<feature type="transmembrane region" description="Helical" evidence="6">
    <location>
        <begin position="87"/>
        <end position="106"/>
    </location>
</feature>
<proteinExistence type="predicted"/>
<protein>
    <recommendedName>
        <fullName evidence="9">Ceramidase</fullName>
    </recommendedName>
</protein>
<evidence type="ECO:0000256" key="6">
    <source>
        <dbReference type="SAM" id="Phobius"/>
    </source>
</evidence>
<comment type="caution">
    <text evidence="7">The sequence shown here is derived from an EMBL/GenBank/DDBJ whole genome shotgun (WGS) entry which is preliminary data.</text>
</comment>
<keyword evidence="2 6" id="KW-0812">Transmembrane</keyword>
<evidence type="ECO:0000256" key="4">
    <source>
        <dbReference type="ARBA" id="ARBA00022989"/>
    </source>
</evidence>
<gene>
    <name evidence="7" type="ORF">ABID12_003624</name>
</gene>
<keyword evidence="5 6" id="KW-0472">Membrane</keyword>
<dbReference type="InterPro" id="IPR008901">
    <property type="entry name" value="ACER"/>
</dbReference>
<feature type="transmembrane region" description="Helical" evidence="6">
    <location>
        <begin position="233"/>
        <end position="253"/>
    </location>
</feature>
<feature type="transmembrane region" description="Helical" evidence="6">
    <location>
        <begin position="58"/>
        <end position="75"/>
    </location>
</feature>
<feature type="transmembrane region" description="Helical" evidence="6">
    <location>
        <begin position="203"/>
        <end position="221"/>
    </location>
</feature>
<keyword evidence="8" id="KW-1185">Reference proteome</keyword>
<reference evidence="7 8" key="1">
    <citation type="submission" date="2024-06" db="EMBL/GenBank/DDBJ databases">
        <title>Genomic Encyclopedia of Type Strains, Phase IV (KMG-IV): sequencing the most valuable type-strain genomes for metagenomic binning, comparative biology and taxonomic classification.</title>
        <authorList>
            <person name="Goeker M."/>
        </authorList>
    </citation>
    <scope>NUCLEOTIDE SEQUENCE [LARGE SCALE GENOMIC DNA]</scope>
    <source>
        <strain evidence="7 8">DSM 28102</strain>
    </source>
</reference>
<evidence type="ECO:0000313" key="8">
    <source>
        <dbReference type="Proteomes" id="UP001549164"/>
    </source>
</evidence>
<keyword evidence="4 6" id="KW-1133">Transmembrane helix</keyword>
<dbReference type="Pfam" id="PF05875">
    <property type="entry name" value="Ceramidase"/>
    <property type="match status" value="1"/>
</dbReference>
<accession>A0ABV2IFF0</accession>
<feature type="transmembrane region" description="Helical" evidence="6">
    <location>
        <begin position="138"/>
        <end position="158"/>
    </location>
</feature>
<dbReference type="Proteomes" id="UP001549164">
    <property type="component" value="Unassembled WGS sequence"/>
</dbReference>
<comment type="subcellular location">
    <subcellularLocation>
        <location evidence="1">Membrane</location>
        <topology evidence="1">Multi-pass membrane protein</topology>
    </subcellularLocation>
</comment>
<dbReference type="RefSeq" id="WP_354435497.1">
    <property type="nucleotide sequence ID" value="NZ_JBEPLY010000015.1"/>
</dbReference>
<dbReference type="EMBL" id="JBEPLY010000015">
    <property type="protein sequence ID" value="MET3601663.1"/>
    <property type="molecule type" value="Genomic_DNA"/>
</dbReference>
<organism evidence="7 8">
    <name type="scientific">Martelella mangrovi</name>
    <dbReference type="NCBI Taxonomy" id="1397477"/>
    <lineage>
        <taxon>Bacteria</taxon>
        <taxon>Pseudomonadati</taxon>
        <taxon>Pseudomonadota</taxon>
        <taxon>Alphaproteobacteria</taxon>
        <taxon>Hyphomicrobiales</taxon>
        <taxon>Aurantimonadaceae</taxon>
        <taxon>Martelella</taxon>
    </lineage>
</organism>
<evidence type="ECO:0008006" key="9">
    <source>
        <dbReference type="Google" id="ProtNLM"/>
    </source>
</evidence>
<keyword evidence="3" id="KW-0378">Hydrolase</keyword>
<evidence type="ECO:0000256" key="5">
    <source>
        <dbReference type="ARBA" id="ARBA00023136"/>
    </source>
</evidence>
<evidence type="ECO:0000256" key="1">
    <source>
        <dbReference type="ARBA" id="ARBA00004141"/>
    </source>
</evidence>
<evidence type="ECO:0000256" key="2">
    <source>
        <dbReference type="ARBA" id="ARBA00022692"/>
    </source>
</evidence>